<dbReference type="EMBL" id="SBKN01000005">
    <property type="protein sequence ID" value="RXR22306.1"/>
    <property type="molecule type" value="Genomic_DNA"/>
</dbReference>
<feature type="domain" description="Fibronectin type-III" evidence="6">
    <location>
        <begin position="451"/>
        <end position="544"/>
    </location>
</feature>
<comment type="caution">
    <text evidence="7">The sequence shown here is derived from an EMBL/GenBank/DDBJ whole genome shotgun (WGS) entry which is preliminary data.</text>
</comment>
<evidence type="ECO:0000256" key="2">
    <source>
        <dbReference type="ARBA" id="ARBA00022737"/>
    </source>
</evidence>
<feature type="domain" description="CUB" evidence="5">
    <location>
        <begin position="759"/>
        <end position="893"/>
    </location>
</feature>
<dbReference type="InterPro" id="IPR036116">
    <property type="entry name" value="FN3_sf"/>
</dbReference>
<dbReference type="RefSeq" id="WP_129461764.1">
    <property type="nucleotide sequence ID" value="NZ_SBKN01000005.1"/>
</dbReference>
<protein>
    <submittedName>
        <fullName evidence="7">T9SS type A sorting domain-containing protein</fullName>
    </submittedName>
</protein>
<dbReference type="NCBIfam" id="TIGR04183">
    <property type="entry name" value="Por_Secre_tail"/>
    <property type="match status" value="1"/>
</dbReference>
<reference evidence="8" key="1">
    <citation type="submission" date="2019-01" db="EMBL/GenBank/DDBJ databases">
        <title>Cytophagaceae bacterium strain CAR-16.</title>
        <authorList>
            <person name="Chen W.-M."/>
        </authorList>
    </citation>
    <scope>NUCLEOTIDE SEQUENCE [LARGE SCALE GENOMIC DNA]</scope>
    <source>
        <strain evidence="8">WWJ-16</strain>
    </source>
</reference>
<dbReference type="Gene3D" id="2.60.120.290">
    <property type="entry name" value="Spermadhesin, CUB domain"/>
    <property type="match status" value="4"/>
</dbReference>
<dbReference type="PROSITE" id="PS50853">
    <property type="entry name" value="FN3"/>
    <property type="match status" value="4"/>
</dbReference>
<dbReference type="Pfam" id="PF18962">
    <property type="entry name" value="Por_Secre_tail"/>
    <property type="match status" value="1"/>
</dbReference>
<feature type="chain" id="PRO_5021000062" evidence="4">
    <location>
        <begin position="22"/>
        <end position="1353"/>
    </location>
</feature>
<dbReference type="InterPro" id="IPR013783">
    <property type="entry name" value="Ig-like_fold"/>
</dbReference>
<dbReference type="Gene3D" id="2.60.40.10">
    <property type="entry name" value="Immunoglobulins"/>
    <property type="match status" value="4"/>
</dbReference>
<evidence type="ECO:0000313" key="7">
    <source>
        <dbReference type="EMBL" id="RXR22306.1"/>
    </source>
</evidence>
<dbReference type="CDD" id="cd00041">
    <property type="entry name" value="CUB"/>
    <property type="match status" value="2"/>
</dbReference>
<dbReference type="SMART" id="SM00060">
    <property type="entry name" value="FN3"/>
    <property type="match status" value="4"/>
</dbReference>
<dbReference type="Proteomes" id="UP000289857">
    <property type="component" value="Unassembled WGS sequence"/>
</dbReference>
<organism evidence="7 8">
    <name type="scientific">Flavobacterium stagni</name>
    <dbReference type="NCBI Taxonomy" id="2506421"/>
    <lineage>
        <taxon>Bacteria</taxon>
        <taxon>Pseudomonadati</taxon>
        <taxon>Bacteroidota</taxon>
        <taxon>Flavobacteriia</taxon>
        <taxon>Flavobacteriales</taxon>
        <taxon>Flavobacteriaceae</taxon>
        <taxon>Flavobacterium</taxon>
    </lineage>
</organism>
<dbReference type="InterPro" id="IPR003961">
    <property type="entry name" value="FN3_dom"/>
</dbReference>
<dbReference type="InterPro" id="IPR035914">
    <property type="entry name" value="Sperma_CUB_dom_sf"/>
</dbReference>
<dbReference type="InterPro" id="IPR026444">
    <property type="entry name" value="Secre_tail"/>
</dbReference>
<evidence type="ECO:0000256" key="4">
    <source>
        <dbReference type="SAM" id="SignalP"/>
    </source>
</evidence>
<dbReference type="Pfam" id="PF24595">
    <property type="entry name" value="DUF7619"/>
    <property type="match status" value="1"/>
</dbReference>
<feature type="domain" description="Fibronectin type-III" evidence="6">
    <location>
        <begin position="231"/>
        <end position="320"/>
    </location>
</feature>
<dbReference type="PROSITE" id="PS01180">
    <property type="entry name" value="CUB"/>
    <property type="match status" value="1"/>
</dbReference>
<dbReference type="InterPro" id="IPR000859">
    <property type="entry name" value="CUB_dom"/>
</dbReference>
<evidence type="ECO:0000256" key="3">
    <source>
        <dbReference type="ARBA" id="ARBA00023157"/>
    </source>
</evidence>
<evidence type="ECO:0000259" key="5">
    <source>
        <dbReference type="PROSITE" id="PS01180"/>
    </source>
</evidence>
<name>A0A4Q1K956_9FLAO</name>
<dbReference type="InterPro" id="IPR055353">
    <property type="entry name" value="DUF7619"/>
</dbReference>
<dbReference type="SUPFAM" id="SSF49854">
    <property type="entry name" value="Spermadhesin, CUB domain"/>
    <property type="match status" value="4"/>
</dbReference>
<dbReference type="CDD" id="cd00063">
    <property type="entry name" value="FN3"/>
    <property type="match status" value="2"/>
</dbReference>
<evidence type="ECO:0000259" key="6">
    <source>
        <dbReference type="PROSITE" id="PS50853"/>
    </source>
</evidence>
<keyword evidence="1 4" id="KW-0732">Signal</keyword>
<dbReference type="InterPro" id="IPR050991">
    <property type="entry name" value="ECM_Regulatory_Proteins"/>
</dbReference>
<dbReference type="PANTHER" id="PTHR46708">
    <property type="entry name" value="TENASCIN"/>
    <property type="match status" value="1"/>
</dbReference>
<keyword evidence="3" id="KW-1015">Disulfide bond</keyword>
<feature type="signal peptide" evidence="4">
    <location>
        <begin position="1"/>
        <end position="21"/>
    </location>
</feature>
<keyword evidence="2" id="KW-0677">Repeat</keyword>
<feature type="domain" description="Fibronectin type-III" evidence="6">
    <location>
        <begin position="677"/>
        <end position="772"/>
    </location>
</feature>
<gene>
    <name evidence="7" type="ORF">EQG61_09930</name>
</gene>
<evidence type="ECO:0000256" key="1">
    <source>
        <dbReference type="ARBA" id="ARBA00022729"/>
    </source>
</evidence>
<dbReference type="PANTHER" id="PTHR46708:SF2">
    <property type="entry name" value="FIBRONECTIN TYPE-III DOMAIN-CONTAINING PROTEIN"/>
    <property type="match status" value="1"/>
</dbReference>
<dbReference type="SUPFAM" id="SSF49265">
    <property type="entry name" value="Fibronectin type III"/>
    <property type="match status" value="3"/>
</dbReference>
<keyword evidence="8" id="KW-1185">Reference proteome</keyword>
<proteinExistence type="predicted"/>
<evidence type="ECO:0000313" key="8">
    <source>
        <dbReference type="Proteomes" id="UP000289857"/>
    </source>
</evidence>
<feature type="domain" description="Fibronectin type-III" evidence="6">
    <location>
        <begin position="138"/>
        <end position="229"/>
    </location>
</feature>
<dbReference type="SMART" id="SM00042">
    <property type="entry name" value="CUB"/>
    <property type="match status" value="3"/>
</dbReference>
<sequence>MKKQLLLTLLVLLVAPFSLLAQTTYNCGEIFYDTGGPNGNYGDNENNMAVLSSAIPGQTVILTLTNVTIDDGDVLTIYNGPSPNYPILQTITNVTGEQYTFISSDVSGSLSYGFTSDANGNNTGWTGAVECIQSVCMPPSQITVQTLNSSSALINWADPNGSAMQWEVIISTSGMAPLPSDTGVIVTSPSYLASNLTSNNFYTVYIRTYCDPVTTSDWSTGYTFYLPGCDSPSNAVVSNITTNTADIAWIGGQATEWQILVLPVASGSPAATTSGTPVIATNFNATGLNPSTVYNVFIRSICNGVPSPWNNLSQFTTLAGTTTTCGSVFTDPAGANANYANGANVTNVLCPDTPGQAVTVTFTSFAVETNYDALYVYNGNSANAPMIASTNPIPTSNLGPAGGYWGTTNPGPFTSTSVDGCLTFVFKSDGSVTQAGWVANVSCGAQSNCLPPSVVTASNVTSNSAVVTWTNNSPNTTQWEVVAVPCGTTAPTPNFTTTIATTNPFTLTGLNAATCYNIFVRAVCSPTETSAWASTATSITTLIAPPVCGGTFTDPAGPNANYANSTDSTTTICPTNPGDVVTVNFTTFSTEALWDGLYVFDGNSINAPMIPSTNGAGNVPGNIPGAWWGTLTGGNLPSFTSTSPDGCLTFRFRSDTTVNGIGWVADIICGPAPTCLRPTNVVTSNITQTTMDVSWTAASTTNTQWEIFVLPCGAPAPTTTSTGGIITSVNPTSLTGLSAGTCYDIYVRTVCSAADVSVCTFLPNQSTQLAPPACGGAFTDAGGPNANYPNNSNQTYVICPSTPGEIVTVTFTTFNTEANWDALYVYNGNSTSSPMIPSSNGAANVPGGLAGGYWGTAIPGPFTSSSPDGCLTFVFRSDGSVVQSGWTANVTCAPDQPKILVVAFVDSNNNGTQDAGEPNFPNGNFVVQQNNSGTDLLVYAPTGMYTIYDTDPNNTYDISYQILPEAAPYFSGNGFTVNDVNIPANGGTQVFYFPITNTQPYSDVEVSLTPYGAPPRPGLVYTQRLLIKNNGIAAASDTVTYVRPTQISVVSVNPTGTVATTNGFTYAFTNLQPNQTITLIVYLTVPTTPTVNLNELLTATATVSSANDINAQNNSASLSQIVVNSWDPNDKMEAHGDKIPFSSFNQTDYLFYTIHFQNMGTANAIDVRIEDDLSPLIDQESIRMVSSSHNYIMTREGNHVEWKFENIQLVPEIVSPDASKGYVTFRVRLNPGFQVGTIVPNTASIFFDSNPAIVTNTWTTKFTAPLGVNGQEYVAFVMYPNPADHEVTFAANNSGETLQDIIIYDLLGKTVKEVRDVNTSNSTISIEELPQGLYMVEIATTSGLKLTQKLIVK</sequence>
<dbReference type="OrthoDB" id="1283425at2"/>
<accession>A0A4Q1K956</accession>
<dbReference type="Pfam" id="PF00041">
    <property type="entry name" value="fn3"/>
    <property type="match status" value="2"/>
</dbReference>